<dbReference type="Proteomes" id="UP000585579">
    <property type="component" value="Unassembled WGS sequence"/>
</dbReference>
<evidence type="ECO:0000313" key="2">
    <source>
        <dbReference type="Proteomes" id="UP000585579"/>
    </source>
</evidence>
<gene>
    <name evidence="1" type="ORF">GX302_08510</name>
</gene>
<evidence type="ECO:0000313" key="1">
    <source>
        <dbReference type="EMBL" id="NLK32850.1"/>
    </source>
</evidence>
<reference evidence="1 2" key="1">
    <citation type="journal article" date="2020" name="Biotechnol. Biofuels">
        <title>New insights from the biogas microbiome by comprehensive genome-resolved metagenomics of nearly 1600 species originating from multiple anaerobic digesters.</title>
        <authorList>
            <person name="Campanaro S."/>
            <person name="Treu L."/>
            <person name="Rodriguez-R L.M."/>
            <person name="Kovalovszki A."/>
            <person name="Ziels R.M."/>
            <person name="Maus I."/>
            <person name="Zhu X."/>
            <person name="Kougias P.G."/>
            <person name="Basile A."/>
            <person name="Luo G."/>
            <person name="Schluter A."/>
            <person name="Konstantinidis K.T."/>
            <person name="Angelidaki I."/>
        </authorList>
    </citation>
    <scope>NUCLEOTIDE SEQUENCE [LARGE SCALE GENOMIC DNA]</scope>
    <source>
        <strain evidence="1">AS22ysBPME_46</strain>
    </source>
</reference>
<feature type="non-terminal residue" evidence="1">
    <location>
        <position position="1"/>
    </location>
</feature>
<comment type="caution">
    <text evidence="1">The sequence shown here is derived from an EMBL/GenBank/DDBJ whole genome shotgun (WGS) entry which is preliminary data.</text>
</comment>
<protein>
    <submittedName>
        <fullName evidence="1">IS630 family transposase</fullName>
    </submittedName>
</protein>
<proteinExistence type="predicted"/>
<dbReference type="EMBL" id="JAAYQL010000048">
    <property type="protein sequence ID" value="NLK32850.1"/>
    <property type="molecule type" value="Genomic_DNA"/>
</dbReference>
<name>A0A7K4AW99_9EURY</name>
<organism evidence="1 2">
    <name type="scientific">Methanosarcina flavescens</name>
    <dbReference type="NCBI Taxonomy" id="1715806"/>
    <lineage>
        <taxon>Archaea</taxon>
        <taxon>Methanobacteriati</taxon>
        <taxon>Methanobacteriota</taxon>
        <taxon>Stenosarchaea group</taxon>
        <taxon>Methanomicrobia</taxon>
        <taxon>Methanosarcinales</taxon>
        <taxon>Methanosarcinaceae</taxon>
        <taxon>Methanosarcina</taxon>
    </lineage>
</organism>
<sequence>EHLRNIIKNEFNRIEGSLSFAKSWIEKFYPQIKSVTS</sequence>
<dbReference type="AlphaFoldDB" id="A0A7K4AW99"/>
<accession>A0A7K4AW99</accession>